<dbReference type="GO" id="GO:0004309">
    <property type="term" value="F:exopolyphosphatase activity"/>
    <property type="evidence" value="ECO:0007669"/>
    <property type="project" value="TreeGrafter"/>
</dbReference>
<dbReference type="PANTHER" id="PTHR30457">
    <property type="entry name" value="5'-NUCLEOTIDASE SURE"/>
    <property type="match status" value="1"/>
</dbReference>
<dbReference type="Proteomes" id="UP000094067">
    <property type="component" value="Unassembled WGS sequence"/>
</dbReference>
<dbReference type="GO" id="GO:0005737">
    <property type="term" value="C:cytoplasm"/>
    <property type="evidence" value="ECO:0007669"/>
    <property type="project" value="UniProtKB-SubCell"/>
</dbReference>
<dbReference type="InterPro" id="IPR002828">
    <property type="entry name" value="SurE-like_Pase/nucleotidase"/>
</dbReference>
<reference evidence="9 10" key="1">
    <citation type="submission" date="2016-07" db="EMBL/GenBank/DDBJ databases">
        <title>Characterization of isolates of Eisenbergiella tayi derived from blood cultures, using whole genome sequencing.</title>
        <authorList>
            <person name="Burdz T."/>
            <person name="Wiebe D."/>
            <person name="Huynh C."/>
            <person name="Bernard K."/>
        </authorList>
    </citation>
    <scope>NUCLEOTIDE SEQUENCE [LARGE SCALE GENOMIC DNA]</scope>
    <source>
        <strain evidence="9 10">NML 110608</strain>
    </source>
</reference>
<proteinExistence type="inferred from homology"/>
<evidence type="ECO:0000256" key="5">
    <source>
        <dbReference type="ARBA" id="ARBA00022741"/>
    </source>
</evidence>
<evidence type="ECO:0000256" key="2">
    <source>
        <dbReference type="ARBA" id="ARBA00011062"/>
    </source>
</evidence>
<evidence type="ECO:0000313" key="9">
    <source>
        <dbReference type="EMBL" id="ODM08910.1"/>
    </source>
</evidence>
<dbReference type="GO" id="GO:0008253">
    <property type="term" value="F:5'-nucleotidase activity"/>
    <property type="evidence" value="ECO:0007669"/>
    <property type="project" value="UniProtKB-UniRule"/>
</dbReference>
<feature type="binding site" evidence="7">
    <location>
        <position position="96"/>
    </location>
    <ligand>
        <name>a divalent metal cation</name>
        <dbReference type="ChEBI" id="CHEBI:60240"/>
    </ligand>
</feature>
<dbReference type="GO" id="GO:0000166">
    <property type="term" value="F:nucleotide binding"/>
    <property type="evidence" value="ECO:0007669"/>
    <property type="project" value="UniProtKB-KW"/>
</dbReference>
<comment type="cofactor">
    <cofactor evidence="7">
        <name>a divalent metal cation</name>
        <dbReference type="ChEBI" id="CHEBI:60240"/>
    </cofactor>
    <text evidence="7">Binds 1 divalent metal cation per subunit.</text>
</comment>
<protein>
    <recommendedName>
        <fullName evidence="7">5'-nucleotidase SurE</fullName>
        <ecNumber evidence="7">3.1.3.5</ecNumber>
    </recommendedName>
    <alternativeName>
        <fullName evidence="7">Nucleoside 5'-monophosphate phosphohydrolase</fullName>
    </alternativeName>
</protein>
<feature type="binding site" evidence="7">
    <location>
        <position position="39"/>
    </location>
    <ligand>
        <name>a divalent metal cation</name>
        <dbReference type="ChEBI" id="CHEBI:60240"/>
    </ligand>
</feature>
<dbReference type="GO" id="GO:0008254">
    <property type="term" value="F:3'-nucleotidase activity"/>
    <property type="evidence" value="ECO:0007669"/>
    <property type="project" value="TreeGrafter"/>
</dbReference>
<feature type="binding site" evidence="7">
    <location>
        <position position="8"/>
    </location>
    <ligand>
        <name>a divalent metal cation</name>
        <dbReference type="ChEBI" id="CHEBI:60240"/>
    </ligand>
</feature>
<dbReference type="EMBL" id="MCGH01000001">
    <property type="protein sequence ID" value="ODM08910.1"/>
    <property type="molecule type" value="Genomic_DNA"/>
</dbReference>
<evidence type="ECO:0000313" key="10">
    <source>
        <dbReference type="Proteomes" id="UP000094067"/>
    </source>
</evidence>
<dbReference type="EC" id="3.1.3.5" evidence="7"/>
<evidence type="ECO:0000256" key="7">
    <source>
        <dbReference type="HAMAP-Rule" id="MF_00060"/>
    </source>
</evidence>
<keyword evidence="5 7" id="KW-0547">Nucleotide-binding</keyword>
<dbReference type="InterPro" id="IPR036523">
    <property type="entry name" value="SurE-like_sf"/>
</dbReference>
<evidence type="ECO:0000259" key="8">
    <source>
        <dbReference type="Pfam" id="PF01975"/>
    </source>
</evidence>
<keyword evidence="3 7" id="KW-0963">Cytoplasm</keyword>
<evidence type="ECO:0000256" key="6">
    <source>
        <dbReference type="ARBA" id="ARBA00022801"/>
    </source>
</evidence>
<feature type="domain" description="Survival protein SurE-like phosphatase/nucleotidase" evidence="8">
    <location>
        <begin position="3"/>
        <end position="177"/>
    </location>
</feature>
<sequence>MRIMVVNDDGIESDGIRRLAGMAAELGEVWVVAPRHQCSAMSHCITVRGSLHVKEENFPVPGVKAYSVDGTPADCVKVGIKYLLPQKPDIVFSGINCGYNVGADILYSGTVGAAMEALLNGIPAIAFSEERGGSGTAADTHLLPVVRKLLAKEIAKDEIWNVNFPGCPPEELQGIRENRIPDRIPFFMDDYRVEEREDKSFCFFVSGKAAQTAGKGTDMEAVLERYISIGKIRNEVLGSRSDG</sequence>
<dbReference type="GO" id="GO:0046872">
    <property type="term" value="F:metal ion binding"/>
    <property type="evidence" value="ECO:0007669"/>
    <property type="project" value="UniProtKB-UniRule"/>
</dbReference>
<dbReference type="Pfam" id="PF01975">
    <property type="entry name" value="SurE"/>
    <property type="match status" value="1"/>
</dbReference>
<dbReference type="HAMAP" id="MF_00060">
    <property type="entry name" value="SurE"/>
    <property type="match status" value="1"/>
</dbReference>
<dbReference type="Gene3D" id="3.40.1210.10">
    <property type="entry name" value="Survival protein SurE-like phosphatase/nucleotidase"/>
    <property type="match status" value="1"/>
</dbReference>
<comment type="function">
    <text evidence="7">Nucleotidase that shows phosphatase activity on nucleoside 5'-monophosphates.</text>
</comment>
<dbReference type="NCBIfam" id="TIGR00087">
    <property type="entry name" value="surE"/>
    <property type="match status" value="1"/>
</dbReference>
<dbReference type="PATRIC" id="fig|1432052.4.peg.603"/>
<evidence type="ECO:0000256" key="3">
    <source>
        <dbReference type="ARBA" id="ARBA00022490"/>
    </source>
</evidence>
<comment type="subcellular location">
    <subcellularLocation>
        <location evidence="7">Cytoplasm</location>
    </subcellularLocation>
</comment>
<accession>A0A1E3AJP3</accession>
<evidence type="ECO:0000256" key="4">
    <source>
        <dbReference type="ARBA" id="ARBA00022723"/>
    </source>
</evidence>
<dbReference type="InterPro" id="IPR030048">
    <property type="entry name" value="SurE"/>
</dbReference>
<feature type="binding site" evidence="7">
    <location>
        <position position="9"/>
    </location>
    <ligand>
        <name>a divalent metal cation</name>
        <dbReference type="ChEBI" id="CHEBI:60240"/>
    </ligand>
</feature>
<name>A0A1E3AJP3_9FIRM</name>
<keyword evidence="4 7" id="KW-0479">Metal-binding</keyword>
<dbReference type="PANTHER" id="PTHR30457:SF12">
    <property type="entry name" value="5'_3'-NUCLEOTIDASE SURE"/>
    <property type="match status" value="1"/>
</dbReference>
<evidence type="ECO:0000256" key="1">
    <source>
        <dbReference type="ARBA" id="ARBA00000815"/>
    </source>
</evidence>
<keyword evidence="6 7" id="KW-0378">Hydrolase</keyword>
<organism evidence="9 10">
    <name type="scientific">Eisenbergiella tayi</name>
    <dbReference type="NCBI Taxonomy" id="1432052"/>
    <lineage>
        <taxon>Bacteria</taxon>
        <taxon>Bacillati</taxon>
        <taxon>Bacillota</taxon>
        <taxon>Clostridia</taxon>
        <taxon>Lachnospirales</taxon>
        <taxon>Lachnospiraceae</taxon>
        <taxon>Eisenbergiella</taxon>
    </lineage>
</organism>
<dbReference type="SUPFAM" id="SSF64167">
    <property type="entry name" value="SurE-like"/>
    <property type="match status" value="1"/>
</dbReference>
<comment type="caution">
    <text evidence="9">The sequence shown here is derived from an EMBL/GenBank/DDBJ whole genome shotgun (WGS) entry which is preliminary data.</text>
</comment>
<gene>
    <name evidence="7 9" type="primary">surE</name>
    <name evidence="9" type="ORF">BEI61_00539</name>
</gene>
<comment type="similarity">
    <text evidence="2 7">Belongs to the SurE nucleotidase family.</text>
</comment>
<dbReference type="AlphaFoldDB" id="A0A1E3AJP3"/>
<comment type="catalytic activity">
    <reaction evidence="1 7">
        <text>a ribonucleoside 5'-phosphate + H2O = a ribonucleoside + phosphate</text>
        <dbReference type="Rhea" id="RHEA:12484"/>
        <dbReference type="ChEBI" id="CHEBI:15377"/>
        <dbReference type="ChEBI" id="CHEBI:18254"/>
        <dbReference type="ChEBI" id="CHEBI:43474"/>
        <dbReference type="ChEBI" id="CHEBI:58043"/>
        <dbReference type="EC" id="3.1.3.5"/>
    </reaction>
</comment>